<sequence length="313" mass="34345">MTAYRPPKIAAHDITPEAIFMNRRSFVGAAVGGLLFASADSARAAALEASPSAFKVGEALTPEKDVTNYNNFYEFGLGKGDPAANSGDFQPTPWTVSVGGMVAKPKEFGLEDLLKFPLEERIYRMRCVEAWSMVIPWVGFPLASLLDKVEPLGSAKYVAFETVVRPEQMPGQSGYFQPLPWPYVEGLRLDEARHPLTILAVGLYGKTLLNQNGAPIRLVVPWKYGFKGIKSIVKITLTDKQPPSTWNIAAPNEYGFYANVNPAVDHPRWSQATENRIGEGGFFGGSRRDTLPFNGYADEVASLYAGMDLAKNF</sequence>
<keyword evidence="1 6" id="KW-0500">Molybdenum</keyword>
<keyword evidence="4" id="KW-0574">Periplasm</keyword>
<comment type="caution">
    <text evidence="8">The sequence shown here is derived from an EMBL/GenBank/DDBJ whole genome shotgun (WGS) entry which is preliminary data.</text>
</comment>
<comment type="function">
    <text evidence="6">Part of the MsrPQ system that repairs oxidized periplasmic proteins containing methionine sulfoxide residues (Met-O), using respiratory chain electrons. Thus protects these proteins from oxidative-stress damage caused by reactive species of oxygen and chlorine generated by the host defense mechanisms. MsrPQ is essential for the maintenance of envelope integrity under bleach stress, rescuing a wide series of structurally unrelated periplasmic proteins from methionine oxidation. The catalytic subunit MsrP is non-stereospecific, being able to reduce both (R-) and (S-) diastereoisomers of methionine sulfoxide.</text>
</comment>
<evidence type="ECO:0000256" key="4">
    <source>
        <dbReference type="ARBA" id="ARBA00022764"/>
    </source>
</evidence>
<evidence type="ECO:0000256" key="5">
    <source>
        <dbReference type="ARBA" id="ARBA00023002"/>
    </source>
</evidence>
<dbReference type="PANTHER" id="PTHR43032">
    <property type="entry name" value="PROTEIN-METHIONINE-SULFOXIDE REDUCTASE"/>
    <property type="match status" value="1"/>
</dbReference>
<organism evidence="8 9">
    <name type="scientific">Mycoplana ramosa</name>
    <name type="common">Mycoplana bullata</name>
    <dbReference type="NCBI Taxonomy" id="40837"/>
    <lineage>
        <taxon>Bacteria</taxon>
        <taxon>Pseudomonadati</taxon>
        <taxon>Pseudomonadota</taxon>
        <taxon>Alphaproteobacteria</taxon>
        <taxon>Hyphomicrobiales</taxon>
        <taxon>Rhizobiaceae</taxon>
        <taxon>Mycoplana</taxon>
    </lineage>
</organism>
<dbReference type="InterPro" id="IPR000572">
    <property type="entry name" value="OxRdtase_Mopterin-bd_dom"/>
</dbReference>
<reference evidence="9" key="1">
    <citation type="journal article" date="2019" name="Int. J. Syst. Evol. Microbiol.">
        <title>The Global Catalogue of Microorganisms (GCM) 10K type strain sequencing project: providing services to taxonomists for standard genome sequencing and annotation.</title>
        <authorList>
            <consortium name="The Broad Institute Genomics Platform"/>
            <consortium name="The Broad Institute Genome Sequencing Center for Infectious Disease"/>
            <person name="Wu L."/>
            <person name="Ma J."/>
        </authorList>
    </citation>
    <scope>NUCLEOTIDE SEQUENCE [LARGE SCALE GENOMIC DNA]</scope>
    <source>
        <strain evidence="9">CCUG 55609</strain>
    </source>
</reference>
<dbReference type="Pfam" id="PF00174">
    <property type="entry name" value="Oxidored_molyb"/>
    <property type="match status" value="1"/>
</dbReference>
<feature type="binding site" evidence="6">
    <location>
        <position position="212"/>
    </location>
    <ligand>
        <name>Mo-molybdopterin</name>
        <dbReference type="ChEBI" id="CHEBI:71302"/>
    </ligand>
</feature>
<dbReference type="Gene3D" id="3.90.420.10">
    <property type="entry name" value="Oxidoreductase, molybdopterin-binding domain"/>
    <property type="match status" value="1"/>
</dbReference>
<evidence type="ECO:0000256" key="2">
    <source>
        <dbReference type="ARBA" id="ARBA00022723"/>
    </source>
</evidence>
<dbReference type="EC" id="1.8.5.-" evidence="6"/>
<feature type="binding site" evidence="6">
    <location>
        <position position="162"/>
    </location>
    <ligand>
        <name>Mo-molybdopterin</name>
        <dbReference type="ChEBI" id="CHEBI:71302"/>
    </ligand>
</feature>
<feature type="binding site" evidence="6">
    <location>
        <begin position="73"/>
        <end position="74"/>
    </location>
    <ligand>
        <name>Mo-molybdopterin</name>
        <dbReference type="ChEBI" id="CHEBI:71302"/>
    </ligand>
</feature>
<comment type="catalytic activity">
    <reaction evidence="6">
        <text>L-methionyl-[protein] + a quinone + H2O = L-methionyl-(S)-S-oxide-[protein] + a quinol</text>
        <dbReference type="Rhea" id="RHEA:51292"/>
        <dbReference type="Rhea" id="RHEA-COMP:12313"/>
        <dbReference type="Rhea" id="RHEA-COMP:12315"/>
        <dbReference type="ChEBI" id="CHEBI:15377"/>
        <dbReference type="ChEBI" id="CHEBI:16044"/>
        <dbReference type="ChEBI" id="CHEBI:24646"/>
        <dbReference type="ChEBI" id="CHEBI:44120"/>
        <dbReference type="ChEBI" id="CHEBI:132124"/>
    </reaction>
</comment>
<proteinExistence type="inferred from homology"/>
<dbReference type="EMBL" id="JBHTNF010000001">
    <property type="protein sequence ID" value="MFD1326509.1"/>
    <property type="molecule type" value="Genomic_DNA"/>
</dbReference>
<evidence type="ECO:0000256" key="3">
    <source>
        <dbReference type="ARBA" id="ARBA00022729"/>
    </source>
</evidence>
<dbReference type="Proteomes" id="UP001597173">
    <property type="component" value="Unassembled WGS sequence"/>
</dbReference>
<evidence type="ECO:0000256" key="1">
    <source>
        <dbReference type="ARBA" id="ARBA00022505"/>
    </source>
</evidence>
<comment type="similarity">
    <text evidence="6">Belongs to the MsrP family.</text>
</comment>
<feature type="binding site" evidence="6">
    <location>
        <position position="70"/>
    </location>
    <ligand>
        <name>Mo-molybdopterin</name>
        <dbReference type="ChEBI" id="CHEBI:71302"/>
    </ligand>
</feature>
<feature type="binding site" evidence="6">
    <location>
        <begin position="228"/>
        <end position="230"/>
    </location>
    <ligand>
        <name>Mo-molybdopterin</name>
        <dbReference type="ChEBI" id="CHEBI:71302"/>
    </ligand>
</feature>
<feature type="domain" description="Oxidoreductase molybdopterin-binding" evidence="7">
    <location>
        <begin position="89"/>
        <end position="246"/>
    </location>
</feature>
<comment type="cofactor">
    <cofactor evidence="6">
        <name>Mo-molybdopterin</name>
        <dbReference type="ChEBI" id="CHEBI:71302"/>
    </cofactor>
    <text evidence="6">Binds 1 Mo-molybdopterin (Mo-MPT) cofactor per subunit.</text>
</comment>
<comment type="catalytic activity">
    <reaction evidence="6">
        <text>L-methionyl-[protein] + a quinone + H2O = L-methionyl-(R)-S-oxide-[protein] + a quinol</text>
        <dbReference type="Rhea" id="RHEA:51296"/>
        <dbReference type="Rhea" id="RHEA-COMP:12313"/>
        <dbReference type="Rhea" id="RHEA-COMP:12314"/>
        <dbReference type="ChEBI" id="CHEBI:15377"/>
        <dbReference type="ChEBI" id="CHEBI:16044"/>
        <dbReference type="ChEBI" id="CHEBI:24646"/>
        <dbReference type="ChEBI" id="CHEBI:45764"/>
        <dbReference type="ChEBI" id="CHEBI:132124"/>
    </reaction>
</comment>
<comment type="subunit">
    <text evidence="6">Heterodimer of a catalytic subunit (MsrP) and a heme-binding subunit (MsrQ).</text>
</comment>
<dbReference type="RefSeq" id="WP_374837960.1">
    <property type="nucleotide sequence ID" value="NZ_JBHEEW010000006.1"/>
</dbReference>
<evidence type="ECO:0000313" key="8">
    <source>
        <dbReference type="EMBL" id="MFD1326509.1"/>
    </source>
</evidence>
<dbReference type="GO" id="GO:0016491">
    <property type="term" value="F:oxidoreductase activity"/>
    <property type="evidence" value="ECO:0007669"/>
    <property type="project" value="UniProtKB-KW"/>
</dbReference>
<evidence type="ECO:0000259" key="7">
    <source>
        <dbReference type="Pfam" id="PF00174"/>
    </source>
</evidence>
<protein>
    <recommendedName>
        <fullName evidence="6">Protein-methionine-sulfoxide reductase catalytic subunit MsrP</fullName>
        <ecNumber evidence="6">1.8.5.-</ecNumber>
    </recommendedName>
</protein>
<gene>
    <name evidence="6 8" type="primary">msrP</name>
    <name evidence="8" type="ORF">ACFQ33_01170</name>
</gene>
<accession>A0ABW3YQB8</accession>
<dbReference type="HAMAP" id="MF_01206">
    <property type="entry name" value="MsrP"/>
    <property type="match status" value="1"/>
</dbReference>
<keyword evidence="3 6" id="KW-0732">Signal</keyword>
<dbReference type="NCBIfam" id="NF003767">
    <property type="entry name" value="PRK05363.1"/>
    <property type="match status" value="1"/>
</dbReference>
<evidence type="ECO:0000313" key="9">
    <source>
        <dbReference type="Proteomes" id="UP001597173"/>
    </source>
</evidence>
<keyword evidence="5 6" id="KW-0560">Oxidoreductase</keyword>
<dbReference type="InterPro" id="IPR022867">
    <property type="entry name" value="MsrP"/>
</dbReference>
<dbReference type="SUPFAM" id="SSF56524">
    <property type="entry name" value="Oxidoreductase molybdopterin-binding domain"/>
    <property type="match status" value="1"/>
</dbReference>
<keyword evidence="2 6" id="KW-0479">Metal-binding</keyword>
<feature type="binding site" evidence="6">
    <location>
        <position position="127"/>
    </location>
    <ligand>
        <name>Mo-molybdopterin</name>
        <dbReference type="ChEBI" id="CHEBI:71302"/>
    </ligand>
    <ligandPart>
        <name>Mo</name>
        <dbReference type="ChEBI" id="CHEBI:28685"/>
    </ligandPart>
</feature>
<dbReference type="InterPro" id="IPR036374">
    <property type="entry name" value="OxRdtase_Mopterin-bd_sf"/>
</dbReference>
<evidence type="ECO:0000256" key="6">
    <source>
        <dbReference type="HAMAP-Rule" id="MF_01206"/>
    </source>
</evidence>
<name>A0ABW3YQB8_MYCRA</name>
<dbReference type="PANTHER" id="PTHR43032:SF3">
    <property type="entry name" value="PROTEIN-METHIONINE-SULFOXIDE REDUCTASE CATALYTIC SUBUNIT MSRP"/>
    <property type="match status" value="1"/>
</dbReference>
<dbReference type="CDD" id="cd02107">
    <property type="entry name" value="YedY_like_Moco"/>
    <property type="match status" value="1"/>
</dbReference>
<keyword evidence="9" id="KW-1185">Reference proteome</keyword>
<feature type="binding site" evidence="6">
    <location>
        <position position="217"/>
    </location>
    <ligand>
        <name>Mo-molybdopterin</name>
        <dbReference type="ChEBI" id="CHEBI:71302"/>
    </ligand>
</feature>